<dbReference type="RefSeq" id="WP_205258730.1">
    <property type="nucleotide sequence ID" value="NZ_JAERWK010000001.1"/>
</dbReference>
<gene>
    <name evidence="2" type="ORF">JL106_00620</name>
</gene>
<comment type="caution">
    <text evidence="2">The sequence shown here is derived from an EMBL/GenBank/DDBJ whole genome shotgun (WGS) entry which is preliminary data.</text>
</comment>
<feature type="region of interest" description="Disordered" evidence="1">
    <location>
        <begin position="98"/>
        <end position="117"/>
    </location>
</feature>
<evidence type="ECO:0000256" key="1">
    <source>
        <dbReference type="SAM" id="MobiDB-lite"/>
    </source>
</evidence>
<dbReference type="EMBL" id="JAERWK010000001">
    <property type="protein sequence ID" value="MBM9465778.1"/>
    <property type="molecule type" value="Genomic_DNA"/>
</dbReference>
<feature type="compositionally biased region" description="Pro residues" evidence="1">
    <location>
        <begin position="21"/>
        <end position="34"/>
    </location>
</feature>
<feature type="region of interest" description="Disordered" evidence="1">
    <location>
        <begin position="1"/>
        <end position="44"/>
    </location>
</feature>
<keyword evidence="3" id="KW-1185">Reference proteome</keyword>
<accession>A0A938Y9Y7</accession>
<evidence type="ECO:0000313" key="3">
    <source>
        <dbReference type="Proteomes" id="UP000663792"/>
    </source>
</evidence>
<dbReference type="Proteomes" id="UP000663792">
    <property type="component" value="Unassembled WGS sequence"/>
</dbReference>
<dbReference type="AlphaFoldDB" id="A0A938Y9Y7"/>
<protein>
    <submittedName>
        <fullName evidence="2">Uncharacterized protein</fullName>
    </submittedName>
</protein>
<sequence length="298" mass="29579">MPSFFRSSRRRAASADGSPAVPQPTTPTSGPPPASGAAPGPVGSEATTALLDHLRDRRVAAVRTDGSWWTGADTIDDDAELADAVAAGVTGWLDLGGRRATTSGATTSGATTSGAASGRADRAGIRLTVGPGTHLATAATATLAMLEDLAAAGVPAVPTTGGPGTLWVLLSTVGTAAAADEVARSAVHRLVTDRPESVTTDTAQAQGRAGAMIFDGRDGRWAPVPYSPTVPAAPGAIGAGAPSLAPDDPDLSWDGSAAVIPLHPDEIAAIAAGMPLTVGAADLPARLRTRGDLAAVLR</sequence>
<evidence type="ECO:0000313" key="2">
    <source>
        <dbReference type="EMBL" id="MBM9465778.1"/>
    </source>
</evidence>
<reference evidence="2" key="1">
    <citation type="submission" date="2021-01" db="EMBL/GenBank/DDBJ databases">
        <title>YIM 132084 draft genome.</title>
        <authorList>
            <person name="An D."/>
        </authorList>
    </citation>
    <scope>NUCLEOTIDE SEQUENCE</scope>
    <source>
        <strain evidence="2">YIM 132084</strain>
    </source>
</reference>
<proteinExistence type="predicted"/>
<name>A0A938Y9Y7_9ACTN</name>
<organism evidence="2 3">
    <name type="scientific">Nakamurella leprariae</name>
    <dbReference type="NCBI Taxonomy" id="2803911"/>
    <lineage>
        <taxon>Bacteria</taxon>
        <taxon>Bacillati</taxon>
        <taxon>Actinomycetota</taxon>
        <taxon>Actinomycetes</taxon>
        <taxon>Nakamurellales</taxon>
        <taxon>Nakamurellaceae</taxon>
        <taxon>Nakamurella</taxon>
    </lineage>
</organism>